<evidence type="ECO:0000313" key="2">
    <source>
        <dbReference type="Proteomes" id="UP001234989"/>
    </source>
</evidence>
<dbReference type="Proteomes" id="UP001234989">
    <property type="component" value="Chromosome 11"/>
</dbReference>
<organism evidence="1 2">
    <name type="scientific">Solanum verrucosum</name>
    <dbReference type="NCBI Taxonomy" id="315347"/>
    <lineage>
        <taxon>Eukaryota</taxon>
        <taxon>Viridiplantae</taxon>
        <taxon>Streptophyta</taxon>
        <taxon>Embryophyta</taxon>
        <taxon>Tracheophyta</taxon>
        <taxon>Spermatophyta</taxon>
        <taxon>Magnoliopsida</taxon>
        <taxon>eudicotyledons</taxon>
        <taxon>Gunneridae</taxon>
        <taxon>Pentapetalae</taxon>
        <taxon>asterids</taxon>
        <taxon>lamiids</taxon>
        <taxon>Solanales</taxon>
        <taxon>Solanaceae</taxon>
        <taxon>Solanoideae</taxon>
        <taxon>Solaneae</taxon>
        <taxon>Solanum</taxon>
    </lineage>
</organism>
<protein>
    <recommendedName>
        <fullName evidence="3">Reverse transcriptase/retrotransposon-derived protein RNase H-like domain-containing protein</fullName>
    </recommendedName>
</protein>
<proteinExistence type="predicted"/>
<name>A0AAF0V199_SOLVR</name>
<dbReference type="EMBL" id="CP133622">
    <property type="protein sequence ID" value="WMV55304.1"/>
    <property type="molecule type" value="Genomic_DNA"/>
</dbReference>
<evidence type="ECO:0008006" key="3">
    <source>
        <dbReference type="Google" id="ProtNLM"/>
    </source>
</evidence>
<evidence type="ECO:0000313" key="1">
    <source>
        <dbReference type="EMBL" id="WMV55304.1"/>
    </source>
</evidence>
<reference evidence="1" key="1">
    <citation type="submission" date="2023-08" db="EMBL/GenBank/DDBJ databases">
        <title>A de novo genome assembly of Solanum verrucosum Schlechtendal, a Mexican diploid species geographically isolated from the other diploid A-genome species in potato relatives.</title>
        <authorList>
            <person name="Hosaka K."/>
        </authorList>
    </citation>
    <scope>NUCLEOTIDE SEQUENCE</scope>
    <source>
        <tissue evidence="1">Young leaves</tissue>
    </source>
</reference>
<keyword evidence="2" id="KW-1185">Reference proteome</keyword>
<dbReference type="AlphaFoldDB" id="A0AAF0V199"/>
<sequence length="100" mass="11613">MLTLLEGTDEFVVYYDASRIGLGYVLMQNDYYMSVLYLPVKENVVTDALSRLSIGSVAHVEEDKKELVRDVHRLARLGFDFLTPPKVVLWFTMVQNRLLW</sequence>
<gene>
    <name evidence="1" type="ORF">MTR67_048689</name>
</gene>
<accession>A0AAF0V199</accession>